<dbReference type="Pfam" id="PF05485">
    <property type="entry name" value="THAP"/>
    <property type="match status" value="1"/>
</dbReference>
<comment type="caution">
    <text evidence="7">The sequence shown here is derived from an EMBL/GenBank/DDBJ whole genome shotgun (WGS) entry which is preliminary data.</text>
</comment>
<dbReference type="EMBL" id="JAPWTJ010003318">
    <property type="protein sequence ID" value="KAJ8958569.1"/>
    <property type="molecule type" value="Genomic_DNA"/>
</dbReference>
<keyword evidence="4" id="KW-0238">DNA-binding</keyword>
<reference evidence="7" key="1">
    <citation type="journal article" date="2023" name="Insect Mol. Biol.">
        <title>Genome sequencing provides insights into the evolution of gene families encoding plant cell wall-degrading enzymes in longhorned beetles.</title>
        <authorList>
            <person name="Shin N.R."/>
            <person name="Okamura Y."/>
            <person name="Kirsch R."/>
            <person name="Pauchet Y."/>
        </authorList>
    </citation>
    <scope>NUCLEOTIDE SEQUENCE</scope>
    <source>
        <strain evidence="7">MMC_N1</strain>
    </source>
</reference>
<keyword evidence="5" id="KW-1133">Transmembrane helix</keyword>
<feature type="transmembrane region" description="Helical" evidence="5">
    <location>
        <begin position="64"/>
        <end position="87"/>
    </location>
</feature>
<evidence type="ECO:0000313" key="7">
    <source>
        <dbReference type="EMBL" id="KAJ8958569.1"/>
    </source>
</evidence>
<dbReference type="InterPro" id="IPR006612">
    <property type="entry name" value="THAP_Znf"/>
</dbReference>
<feature type="domain" description="THAP-type" evidence="6">
    <location>
        <begin position="3"/>
        <end position="44"/>
    </location>
</feature>
<keyword evidence="8" id="KW-1185">Reference proteome</keyword>
<sequence>MSCAVKNCKNTKRFRPEGIHFHRFPKGQLLHLWKSALGLDENWQRWIEYTVQTELSKSVILQKYSLVISLAAELLPIIFFKVSNVFVDRKLSSRRRGKFSSKT</sequence>
<keyword evidence="2" id="KW-0863">Zinc-finger</keyword>
<evidence type="ECO:0000256" key="1">
    <source>
        <dbReference type="ARBA" id="ARBA00022723"/>
    </source>
</evidence>
<keyword evidence="5" id="KW-0472">Membrane</keyword>
<evidence type="ECO:0000256" key="3">
    <source>
        <dbReference type="ARBA" id="ARBA00022833"/>
    </source>
</evidence>
<evidence type="ECO:0000313" key="8">
    <source>
        <dbReference type="Proteomes" id="UP001162164"/>
    </source>
</evidence>
<organism evidence="7 8">
    <name type="scientific">Molorchus minor</name>
    <dbReference type="NCBI Taxonomy" id="1323400"/>
    <lineage>
        <taxon>Eukaryota</taxon>
        <taxon>Metazoa</taxon>
        <taxon>Ecdysozoa</taxon>
        <taxon>Arthropoda</taxon>
        <taxon>Hexapoda</taxon>
        <taxon>Insecta</taxon>
        <taxon>Pterygota</taxon>
        <taxon>Neoptera</taxon>
        <taxon>Endopterygota</taxon>
        <taxon>Coleoptera</taxon>
        <taxon>Polyphaga</taxon>
        <taxon>Cucujiformia</taxon>
        <taxon>Chrysomeloidea</taxon>
        <taxon>Cerambycidae</taxon>
        <taxon>Lamiinae</taxon>
        <taxon>Monochamini</taxon>
        <taxon>Molorchus</taxon>
    </lineage>
</organism>
<dbReference type="SUPFAM" id="SSF57716">
    <property type="entry name" value="Glucocorticoid receptor-like (DNA-binding domain)"/>
    <property type="match status" value="1"/>
</dbReference>
<keyword evidence="5" id="KW-0812">Transmembrane</keyword>
<evidence type="ECO:0000256" key="4">
    <source>
        <dbReference type="ARBA" id="ARBA00023125"/>
    </source>
</evidence>
<evidence type="ECO:0000256" key="5">
    <source>
        <dbReference type="SAM" id="Phobius"/>
    </source>
</evidence>
<gene>
    <name evidence="7" type="ORF">NQ317_005289</name>
</gene>
<evidence type="ECO:0000259" key="6">
    <source>
        <dbReference type="Pfam" id="PF05485"/>
    </source>
</evidence>
<name>A0ABQ9IRB2_9CUCU</name>
<proteinExistence type="predicted"/>
<protein>
    <recommendedName>
        <fullName evidence="6">THAP-type domain-containing protein</fullName>
    </recommendedName>
</protein>
<keyword evidence="3" id="KW-0862">Zinc</keyword>
<evidence type="ECO:0000256" key="2">
    <source>
        <dbReference type="ARBA" id="ARBA00022771"/>
    </source>
</evidence>
<dbReference type="Proteomes" id="UP001162164">
    <property type="component" value="Unassembled WGS sequence"/>
</dbReference>
<accession>A0ABQ9IRB2</accession>
<keyword evidence="1" id="KW-0479">Metal-binding</keyword>